<dbReference type="PANTHER" id="PTHR43125">
    <property type="entry name" value="INOSITOL-3-PHOSPHATE SYNTHASE"/>
    <property type="match status" value="1"/>
</dbReference>
<feature type="domain" description="Myo-inositol-1-phosphate synthase GAPDH-like" evidence="2">
    <location>
        <begin position="196"/>
        <end position="304"/>
    </location>
</feature>
<organism evidence="4 5">
    <name type="scientific">Tistlia consotensis USBA 355</name>
    <dbReference type="NCBI Taxonomy" id="560819"/>
    <lineage>
        <taxon>Bacteria</taxon>
        <taxon>Pseudomonadati</taxon>
        <taxon>Pseudomonadota</taxon>
        <taxon>Alphaproteobacteria</taxon>
        <taxon>Rhodospirillales</taxon>
        <taxon>Rhodovibrionaceae</taxon>
        <taxon>Tistlia</taxon>
    </lineage>
</organism>
<evidence type="ECO:0000259" key="3">
    <source>
        <dbReference type="Pfam" id="PF12804"/>
    </source>
</evidence>
<dbReference type="PANTHER" id="PTHR43125:SF1">
    <property type="entry name" value="INOSITOL-3-PHOSPHATE SYNTHASE"/>
    <property type="match status" value="1"/>
</dbReference>
<dbReference type="Pfam" id="PF12804">
    <property type="entry name" value="NTP_transf_3"/>
    <property type="match status" value="1"/>
</dbReference>
<evidence type="ECO:0000313" key="5">
    <source>
        <dbReference type="Proteomes" id="UP000192917"/>
    </source>
</evidence>
<dbReference type="STRING" id="560819.SAMN05428998_10310"/>
<dbReference type="InterPro" id="IPR013021">
    <property type="entry name" value="Myo-inos-1-P_Synthase_GAPDH"/>
</dbReference>
<dbReference type="InterPro" id="IPR052199">
    <property type="entry name" value="MIPS"/>
</dbReference>
<dbReference type="EMBL" id="FWZX01000003">
    <property type="protein sequence ID" value="SMF01905.1"/>
    <property type="molecule type" value="Genomic_DNA"/>
</dbReference>
<keyword evidence="5" id="KW-1185">Reference proteome</keyword>
<dbReference type="Gene3D" id="3.40.50.720">
    <property type="entry name" value="NAD(P)-binding Rossmann-like Domain"/>
    <property type="match status" value="1"/>
</dbReference>
<dbReference type="GO" id="GO:0016779">
    <property type="term" value="F:nucleotidyltransferase activity"/>
    <property type="evidence" value="ECO:0007669"/>
    <property type="project" value="UniProtKB-ARBA"/>
</dbReference>
<accession>A0A1Y6BGB6</accession>
<dbReference type="SUPFAM" id="SSF53448">
    <property type="entry name" value="Nucleotide-diphospho-sugar transferases"/>
    <property type="match status" value="1"/>
</dbReference>
<evidence type="ECO:0000256" key="1">
    <source>
        <dbReference type="ARBA" id="ARBA00022842"/>
    </source>
</evidence>
<evidence type="ECO:0000313" key="4">
    <source>
        <dbReference type="EMBL" id="SMF01905.1"/>
    </source>
</evidence>
<reference evidence="4 5" key="1">
    <citation type="submission" date="2017-04" db="EMBL/GenBank/DDBJ databases">
        <authorList>
            <person name="Afonso C.L."/>
            <person name="Miller P.J."/>
            <person name="Scott M.A."/>
            <person name="Spackman E."/>
            <person name="Goraichik I."/>
            <person name="Dimitrov K.M."/>
            <person name="Suarez D.L."/>
            <person name="Swayne D.E."/>
        </authorList>
    </citation>
    <scope>NUCLEOTIDE SEQUENCE [LARGE SCALE GENOMIC DNA]</scope>
    <source>
        <strain evidence="4 5">USBA 355</strain>
    </source>
</reference>
<dbReference type="InterPro" id="IPR025877">
    <property type="entry name" value="MobA-like_NTP_Trfase"/>
</dbReference>
<feature type="domain" description="MobA-like NTP transferase" evidence="3">
    <location>
        <begin position="394"/>
        <end position="525"/>
    </location>
</feature>
<gene>
    <name evidence="4" type="ORF">SAMN05428998_10310</name>
</gene>
<dbReference type="Gene3D" id="3.30.360.10">
    <property type="entry name" value="Dihydrodipicolinate Reductase, domain 2"/>
    <property type="match status" value="1"/>
</dbReference>
<sequence>MSKIRIAIAGVGNCASSLLQGLEYYRNHSAEQLAGLMHPSIDGWGVTDVEVVAAFDVDRRKVGLPVEKAIFAKPNCTKVFQRALPVSDVLVEMGPVLDGVPAHMEDYPEDQAFRVSEAEPVDVARRLRETGAEVLVCYLPVGSEQAVRYYAEACLAAKVGMVNCVPVFIASDPAWAARFREAGVPIVGDDIKSQVGATITHRALTRLFGDRGVKLDRTYQLNVGGNTDFLNMLERSRLQSKKKSKTESVQSQLDSRLEDAAIHIGPSDYVPWHNDKKVAFIRMEGRGFGDVPMELELRLSVEDSPNSAGVVIDALRCVKVGLDRGIGGPLEAPSSYYMKSPPLQVRDSVAHDLTNAFIGGASPNVPRDKVVGRKPAAVAATRATRREGGQPRSALILAAGLGSRLFPRATLPKPLAPIQGITLAERVIGTLRRSAGVERFVVSLGHEAETVRAHFQSVAARNGVAVEFVQADDWAKGNGASTLAAAEALGDEPFLLSMCDHLYDDELPARLLEAPLPADGMALACDFAKDEIMDLDDVMKVKAAGGRIAAIAKTLGDWDCADTGVMACTPAIFEALSEAAAEGRHGLADGVAVLAARDRASIVDVTGCWWVDVDTPEAVQVAEQRASTDELRAAG</sequence>
<dbReference type="GO" id="GO:0004512">
    <property type="term" value="F:inositol-3-phosphate synthase activity"/>
    <property type="evidence" value="ECO:0007669"/>
    <property type="project" value="TreeGrafter"/>
</dbReference>
<dbReference type="InterPro" id="IPR029044">
    <property type="entry name" value="Nucleotide-diphossugar_trans"/>
</dbReference>
<protein>
    <submittedName>
        <fullName evidence="4">Myo-inositol-1-phosphate synthase</fullName>
    </submittedName>
</protein>
<dbReference type="GO" id="GO:0006021">
    <property type="term" value="P:inositol biosynthetic process"/>
    <property type="evidence" value="ECO:0007669"/>
    <property type="project" value="TreeGrafter"/>
</dbReference>
<dbReference type="Pfam" id="PF01658">
    <property type="entry name" value="Inos-1-P_synth"/>
    <property type="match status" value="1"/>
</dbReference>
<proteinExistence type="predicted"/>
<dbReference type="SUPFAM" id="SSF51735">
    <property type="entry name" value="NAD(P)-binding Rossmann-fold domains"/>
    <property type="match status" value="1"/>
</dbReference>
<dbReference type="InterPro" id="IPR036291">
    <property type="entry name" value="NAD(P)-bd_dom_sf"/>
</dbReference>
<name>A0A1Y6BGB6_9PROT</name>
<dbReference type="Proteomes" id="UP000192917">
    <property type="component" value="Unassembled WGS sequence"/>
</dbReference>
<dbReference type="AlphaFoldDB" id="A0A1Y6BGB6"/>
<keyword evidence="1" id="KW-0460">Magnesium</keyword>
<dbReference type="Gene3D" id="3.90.550.10">
    <property type="entry name" value="Spore Coat Polysaccharide Biosynthesis Protein SpsA, Chain A"/>
    <property type="match status" value="1"/>
</dbReference>
<evidence type="ECO:0000259" key="2">
    <source>
        <dbReference type="Pfam" id="PF01658"/>
    </source>
</evidence>
<dbReference type="SUPFAM" id="SSF55347">
    <property type="entry name" value="Glyceraldehyde-3-phosphate dehydrogenase-like, C-terminal domain"/>
    <property type="match status" value="1"/>
</dbReference>